<dbReference type="EMBL" id="JAUSTO010000020">
    <property type="protein sequence ID" value="MDQ0153458.1"/>
    <property type="molecule type" value="Genomic_DNA"/>
</dbReference>
<name>A0AAE4AKZ5_9FIRM</name>
<reference evidence="2" key="1">
    <citation type="submission" date="2023-07" db="EMBL/GenBank/DDBJ databases">
        <title>Genomic Encyclopedia of Type Strains, Phase IV (KMG-IV): sequencing the most valuable type-strain genomes for metagenomic binning, comparative biology and taxonomic classification.</title>
        <authorList>
            <person name="Goeker M."/>
        </authorList>
    </citation>
    <scope>NUCLEOTIDE SEQUENCE</scope>
    <source>
        <strain evidence="2">DSM 19659</strain>
    </source>
</reference>
<evidence type="ECO:0000313" key="2">
    <source>
        <dbReference type="EMBL" id="MDQ0153458.1"/>
    </source>
</evidence>
<gene>
    <name evidence="2" type="ORF">J2S20_002178</name>
</gene>
<accession>A0AAE4AKZ5</accession>
<dbReference type="Pfam" id="PF14131">
    <property type="entry name" value="DUF4298"/>
    <property type="match status" value="1"/>
</dbReference>
<feature type="coiled-coil region" evidence="1">
    <location>
        <begin position="94"/>
        <end position="121"/>
    </location>
</feature>
<keyword evidence="3" id="KW-1185">Reference proteome</keyword>
<keyword evidence="1" id="KW-0175">Coiled coil</keyword>
<comment type="caution">
    <text evidence="2">The sequence shown here is derived from an EMBL/GenBank/DDBJ whole genome shotgun (WGS) entry which is preliminary data.</text>
</comment>
<organism evidence="2 3">
    <name type="scientific">Moryella indoligenes</name>
    <dbReference type="NCBI Taxonomy" id="371674"/>
    <lineage>
        <taxon>Bacteria</taxon>
        <taxon>Bacillati</taxon>
        <taxon>Bacillota</taxon>
        <taxon>Clostridia</taxon>
        <taxon>Lachnospirales</taxon>
        <taxon>Lachnospiraceae</taxon>
        <taxon>Moryella</taxon>
    </lineage>
</organism>
<protein>
    <submittedName>
        <fullName evidence="2">Uncharacterized protein</fullName>
    </submittedName>
</protein>
<evidence type="ECO:0000256" key="1">
    <source>
        <dbReference type="SAM" id="Coils"/>
    </source>
</evidence>
<evidence type="ECO:0000313" key="3">
    <source>
        <dbReference type="Proteomes" id="UP001241537"/>
    </source>
</evidence>
<sequence>MSKHRMVNGKLLQMNKSYGQIKQKQKVKITEWMYQAYKRQAVEGLSDEAALQIVMEKIEQAEIWIPDYEVEKRYRLKKNQFRKRISAENVPQHIYQMEGILDNALQKMDALEKKIAELEAFQPEIRKLEEYYQSPQWKEDFEMDEAGRFPERLKRGVLSEDGIWNMLERNRELRERLGSPDEKKG</sequence>
<dbReference type="AlphaFoldDB" id="A0AAE4AKZ5"/>
<dbReference type="InterPro" id="IPR025384">
    <property type="entry name" value="DUF4298"/>
</dbReference>
<proteinExistence type="predicted"/>
<dbReference type="Proteomes" id="UP001241537">
    <property type="component" value="Unassembled WGS sequence"/>
</dbReference>
<dbReference type="RefSeq" id="WP_307255392.1">
    <property type="nucleotide sequence ID" value="NZ_JAUSTO010000020.1"/>
</dbReference>